<dbReference type="NCBIfam" id="NF001299">
    <property type="entry name" value="PRK00241.1"/>
    <property type="match status" value="1"/>
</dbReference>
<dbReference type="EC" id="3.6.1.22" evidence="4"/>
<feature type="domain" description="Nudix hydrolase" evidence="10">
    <location>
        <begin position="183"/>
        <end position="314"/>
    </location>
</feature>
<dbReference type="GO" id="GO:0006742">
    <property type="term" value="P:NADP+ catabolic process"/>
    <property type="evidence" value="ECO:0007669"/>
    <property type="project" value="TreeGrafter"/>
</dbReference>
<evidence type="ECO:0000256" key="7">
    <source>
        <dbReference type="ARBA" id="ARBA00022842"/>
    </source>
</evidence>
<reference evidence="11 12" key="1">
    <citation type="submission" date="2019-12" db="EMBL/GenBank/DDBJ databases">
        <title>Litoreibacter badius sp. nov., a novel bacteriochlorophyll a-containing bacterium in the genus Litoreibacter.</title>
        <authorList>
            <person name="Kanamuro M."/>
            <person name="Takabe Y."/>
            <person name="Mori K."/>
            <person name="Takaichi S."/>
            <person name="Hanada S."/>
        </authorList>
    </citation>
    <scope>NUCLEOTIDE SEQUENCE [LARGE SCALE GENOMIC DNA]</scope>
    <source>
        <strain evidence="11 12">K6</strain>
    </source>
</reference>
<dbReference type="RefSeq" id="WP_159806371.1">
    <property type="nucleotide sequence ID" value="NZ_BLJE01000002.1"/>
</dbReference>
<dbReference type="InterPro" id="IPR015797">
    <property type="entry name" value="NUDIX_hydrolase-like_dom_sf"/>
</dbReference>
<sequence length="322" mass="35541">MKHAETVTFGGSHLDRAAELRGDPAALEDMLAATNTRVLPIWRGKPLVAGDRRDQGGWLPASHPIFAEADEAPIFLGRSEMQTGLFARDISCWEPADLVDMQGAFFDPTEQWHPSVPEDHRFSELRGVMTRLSARDAELIASAKAILGWHESHGFCAYCGAKTMLAMAGWQRDCEACGRHHFPRTDPVVIMLITHGNAVLMGRSPGWPDGMYSCLAGFVEPGETIEAAVRREVFEEAGIRVGHVEYLASQPWPFPASLMIGCHGHAETSEITVDPSEIEDAKWVTREEMLETFAGNDPAMKPARKGAIAHFLLLNWLKDTLD</sequence>
<dbReference type="InterPro" id="IPR020084">
    <property type="entry name" value="NUDIX_hydrolase_CS"/>
</dbReference>
<evidence type="ECO:0000259" key="10">
    <source>
        <dbReference type="PROSITE" id="PS51462"/>
    </source>
</evidence>
<name>A0A6N6JEU2_9RHOB</name>
<dbReference type="GO" id="GO:0019677">
    <property type="term" value="P:NAD+ catabolic process"/>
    <property type="evidence" value="ECO:0007669"/>
    <property type="project" value="TreeGrafter"/>
</dbReference>
<keyword evidence="12" id="KW-1185">Reference proteome</keyword>
<keyword evidence="5" id="KW-0479">Metal-binding</keyword>
<dbReference type="GO" id="GO:0035529">
    <property type="term" value="F:NADH pyrophosphatase activity"/>
    <property type="evidence" value="ECO:0007669"/>
    <property type="project" value="TreeGrafter"/>
</dbReference>
<dbReference type="Pfam" id="PF09297">
    <property type="entry name" value="Zn_ribbon_NUD"/>
    <property type="match status" value="1"/>
</dbReference>
<dbReference type="OrthoDB" id="9791656at2"/>
<dbReference type="PROSITE" id="PS51462">
    <property type="entry name" value="NUDIX"/>
    <property type="match status" value="1"/>
</dbReference>
<proteinExistence type="inferred from homology"/>
<evidence type="ECO:0000256" key="4">
    <source>
        <dbReference type="ARBA" id="ARBA00012381"/>
    </source>
</evidence>
<dbReference type="PROSITE" id="PS00893">
    <property type="entry name" value="NUDIX_BOX"/>
    <property type="match status" value="1"/>
</dbReference>
<gene>
    <name evidence="11" type="ORF">KIN_19470</name>
</gene>
<dbReference type="SUPFAM" id="SSF55811">
    <property type="entry name" value="Nudix"/>
    <property type="match status" value="1"/>
</dbReference>
<evidence type="ECO:0000256" key="3">
    <source>
        <dbReference type="ARBA" id="ARBA00009595"/>
    </source>
</evidence>
<keyword evidence="7" id="KW-0460">Magnesium</keyword>
<keyword evidence="8" id="KW-0520">NAD</keyword>
<dbReference type="GO" id="GO:0046872">
    <property type="term" value="F:metal ion binding"/>
    <property type="evidence" value="ECO:0007669"/>
    <property type="project" value="UniProtKB-KW"/>
</dbReference>
<dbReference type="InterPro" id="IPR049734">
    <property type="entry name" value="NudC-like_C"/>
</dbReference>
<comment type="similarity">
    <text evidence="3">Belongs to the Nudix hydrolase family. NudC subfamily.</text>
</comment>
<evidence type="ECO:0000256" key="9">
    <source>
        <dbReference type="ARBA" id="ARBA00023679"/>
    </source>
</evidence>
<dbReference type="GO" id="GO:0005829">
    <property type="term" value="C:cytosol"/>
    <property type="evidence" value="ECO:0007669"/>
    <property type="project" value="TreeGrafter"/>
</dbReference>
<evidence type="ECO:0000313" key="11">
    <source>
        <dbReference type="EMBL" id="GFE64873.1"/>
    </source>
</evidence>
<dbReference type="CDD" id="cd03429">
    <property type="entry name" value="NUDIX_NADH_pyrophosphatase_Nudt13"/>
    <property type="match status" value="1"/>
</dbReference>
<evidence type="ECO:0000256" key="5">
    <source>
        <dbReference type="ARBA" id="ARBA00022723"/>
    </source>
</evidence>
<dbReference type="EMBL" id="BLJE01000002">
    <property type="protein sequence ID" value="GFE64873.1"/>
    <property type="molecule type" value="Genomic_DNA"/>
</dbReference>
<evidence type="ECO:0000313" key="12">
    <source>
        <dbReference type="Proteomes" id="UP000436822"/>
    </source>
</evidence>
<comment type="caution">
    <text evidence="11">The sequence shown here is derived from an EMBL/GenBank/DDBJ whole genome shotgun (WGS) entry which is preliminary data.</text>
</comment>
<dbReference type="Pfam" id="PF00293">
    <property type="entry name" value="NUDIX"/>
    <property type="match status" value="1"/>
</dbReference>
<accession>A0A6N6JEU2</accession>
<comment type="catalytic activity">
    <reaction evidence="9">
        <text>a 5'-end NAD(+)-phospho-ribonucleoside in mRNA + H2O = a 5'-end phospho-adenosine-phospho-ribonucleoside in mRNA + beta-nicotinamide D-ribonucleotide + 2 H(+)</text>
        <dbReference type="Rhea" id="RHEA:60876"/>
        <dbReference type="Rhea" id="RHEA-COMP:15698"/>
        <dbReference type="Rhea" id="RHEA-COMP:15719"/>
        <dbReference type="ChEBI" id="CHEBI:14649"/>
        <dbReference type="ChEBI" id="CHEBI:15377"/>
        <dbReference type="ChEBI" id="CHEBI:15378"/>
        <dbReference type="ChEBI" id="CHEBI:144029"/>
        <dbReference type="ChEBI" id="CHEBI:144051"/>
    </reaction>
    <physiologicalReaction direction="left-to-right" evidence="9">
        <dbReference type="Rhea" id="RHEA:60877"/>
    </physiologicalReaction>
</comment>
<keyword evidence="6" id="KW-0378">Hydrolase</keyword>
<evidence type="ECO:0000256" key="6">
    <source>
        <dbReference type="ARBA" id="ARBA00022801"/>
    </source>
</evidence>
<dbReference type="PANTHER" id="PTHR42904">
    <property type="entry name" value="NUDIX HYDROLASE, NUDC SUBFAMILY"/>
    <property type="match status" value="1"/>
</dbReference>
<evidence type="ECO:0000256" key="2">
    <source>
        <dbReference type="ARBA" id="ARBA00001947"/>
    </source>
</evidence>
<protein>
    <recommendedName>
        <fullName evidence="4">NAD(+) diphosphatase</fullName>
        <ecNumber evidence="4">3.6.1.22</ecNumber>
    </recommendedName>
</protein>
<dbReference type="Gene3D" id="3.90.79.20">
    <property type="match status" value="1"/>
</dbReference>
<dbReference type="PANTHER" id="PTHR42904:SF6">
    <property type="entry name" value="NAD-CAPPED RNA HYDROLASE NUDT12"/>
    <property type="match status" value="1"/>
</dbReference>
<dbReference type="Pfam" id="PF09296">
    <property type="entry name" value="NUDIX-like"/>
    <property type="match status" value="1"/>
</dbReference>
<dbReference type="AlphaFoldDB" id="A0A6N6JEU2"/>
<dbReference type="InterPro" id="IPR050241">
    <property type="entry name" value="NAD-cap_RNA_hydrolase_NudC"/>
</dbReference>
<dbReference type="InterPro" id="IPR015376">
    <property type="entry name" value="Znr_NADH_PPase"/>
</dbReference>
<dbReference type="Gene3D" id="3.90.79.10">
    <property type="entry name" value="Nucleoside Triphosphate Pyrophosphohydrolase"/>
    <property type="match status" value="1"/>
</dbReference>
<dbReference type="InterPro" id="IPR000086">
    <property type="entry name" value="NUDIX_hydrolase_dom"/>
</dbReference>
<evidence type="ECO:0000256" key="8">
    <source>
        <dbReference type="ARBA" id="ARBA00023027"/>
    </source>
</evidence>
<comment type="cofactor">
    <cofactor evidence="2">
        <name>Zn(2+)</name>
        <dbReference type="ChEBI" id="CHEBI:29105"/>
    </cofactor>
</comment>
<organism evidence="11 12">
    <name type="scientific">Litoreibacter roseus</name>
    <dbReference type="NCBI Taxonomy" id="2601869"/>
    <lineage>
        <taxon>Bacteria</taxon>
        <taxon>Pseudomonadati</taxon>
        <taxon>Pseudomonadota</taxon>
        <taxon>Alphaproteobacteria</taxon>
        <taxon>Rhodobacterales</taxon>
        <taxon>Roseobacteraceae</taxon>
        <taxon>Litoreibacter</taxon>
    </lineage>
</organism>
<dbReference type="InterPro" id="IPR015375">
    <property type="entry name" value="NADH_PPase-like_N"/>
</dbReference>
<evidence type="ECO:0000256" key="1">
    <source>
        <dbReference type="ARBA" id="ARBA00001946"/>
    </source>
</evidence>
<comment type="cofactor">
    <cofactor evidence="1">
        <name>Mg(2+)</name>
        <dbReference type="ChEBI" id="CHEBI:18420"/>
    </cofactor>
</comment>
<dbReference type="Proteomes" id="UP000436822">
    <property type="component" value="Unassembled WGS sequence"/>
</dbReference>